<proteinExistence type="predicted"/>
<gene>
    <name evidence="2" type="ORF">LPMP_270750</name>
</gene>
<dbReference type="KEGG" id="lpan:LPMP_270750"/>
<evidence type="ECO:0000259" key="1">
    <source>
        <dbReference type="PROSITE" id="PS51502"/>
    </source>
</evidence>
<dbReference type="InterPro" id="IPR011008">
    <property type="entry name" value="Dimeric_a/b-barrel"/>
</dbReference>
<dbReference type="RefSeq" id="XP_010700164.1">
    <property type="nucleotide sequence ID" value="XM_010701862.1"/>
</dbReference>
<dbReference type="SMART" id="SM00886">
    <property type="entry name" value="Dabb"/>
    <property type="match status" value="1"/>
</dbReference>
<feature type="domain" description="Stress-response A/B barrel" evidence="1">
    <location>
        <begin position="24"/>
        <end position="120"/>
    </location>
</feature>
<dbReference type="InterPro" id="IPR013097">
    <property type="entry name" value="Dabb"/>
</dbReference>
<protein>
    <recommendedName>
        <fullName evidence="1">Stress-response A/B barrel domain-containing protein</fullName>
    </recommendedName>
</protein>
<dbReference type="VEuPathDB" id="TriTrypDB:LPMP_270750"/>
<evidence type="ECO:0000313" key="3">
    <source>
        <dbReference type="Proteomes" id="UP000063063"/>
    </source>
</evidence>
<dbReference type="PANTHER" id="PTHR37832:SF1">
    <property type="entry name" value="STRESS-RESPONSE A_B BARREL DOMAIN-CONTAINING PROTEIN"/>
    <property type="match status" value="1"/>
</dbReference>
<name>A0A088RTH3_LEIPA</name>
<dbReference type="Proteomes" id="UP000063063">
    <property type="component" value="Chromosome 27"/>
</dbReference>
<dbReference type="AlphaFoldDB" id="A0A088RTH3"/>
<dbReference type="eggNOG" id="ENOG502SBI3">
    <property type="taxonomic scope" value="Eukaryota"/>
</dbReference>
<dbReference type="VEuPathDB" id="TriTrypDB:LPAL13_270014400"/>
<keyword evidence="3" id="KW-1185">Reference proteome</keyword>
<reference evidence="2 3" key="1">
    <citation type="journal article" date="2015" name="Sci. Rep.">
        <title>The genome of Leishmania panamensis: insights into genomics of the L. (Viannia) subgenus.</title>
        <authorList>
            <person name="Llanes A."/>
            <person name="Restrepo C.M."/>
            <person name="Vecchio G.D."/>
            <person name="Anguizola F.J."/>
            <person name="Lleonart R."/>
        </authorList>
    </citation>
    <scope>NUCLEOTIDE SEQUENCE [LARGE SCALE GENOMIC DNA]</scope>
    <source>
        <strain evidence="2 3">MHOM/PA/94/PSC-1</strain>
    </source>
</reference>
<dbReference type="EMBL" id="CP009396">
    <property type="protein sequence ID" value="AIN99457.1"/>
    <property type="molecule type" value="Genomic_DNA"/>
</dbReference>
<dbReference type="PANTHER" id="PTHR37832">
    <property type="entry name" value="BLL2683 PROTEIN"/>
    <property type="match status" value="1"/>
</dbReference>
<dbReference type="PROSITE" id="PS51502">
    <property type="entry name" value="S_R_A_B_BARREL"/>
    <property type="match status" value="1"/>
</dbReference>
<dbReference type="Gene3D" id="3.30.70.100">
    <property type="match status" value="1"/>
</dbReference>
<accession>A0A088RTH3</accession>
<dbReference type="OrthoDB" id="42919at2759"/>
<organism evidence="2 3">
    <name type="scientific">Leishmania panamensis</name>
    <dbReference type="NCBI Taxonomy" id="5679"/>
    <lineage>
        <taxon>Eukaryota</taxon>
        <taxon>Discoba</taxon>
        <taxon>Euglenozoa</taxon>
        <taxon>Kinetoplastea</taxon>
        <taxon>Metakinetoplastina</taxon>
        <taxon>Trypanosomatida</taxon>
        <taxon>Trypanosomatidae</taxon>
        <taxon>Leishmaniinae</taxon>
        <taxon>Leishmania</taxon>
        <taxon>Leishmania guyanensis species complex</taxon>
    </lineage>
</organism>
<sequence>MALDAANSKEEAHEKSLNPLVNSVCQCVHLKLKGPLQLEKLCELLKRVRTSVPGLIELHFGESMTLSTNKTDSAEGNTHALFSRHQNGHYLRMYQIHPARMDLMNYLMSTAERPATVVDFVNVTSSL</sequence>
<dbReference type="GeneID" id="22576251"/>
<dbReference type="SUPFAM" id="SSF54909">
    <property type="entry name" value="Dimeric alpha+beta barrel"/>
    <property type="match status" value="1"/>
</dbReference>
<evidence type="ECO:0000313" key="2">
    <source>
        <dbReference type="EMBL" id="AIN99457.1"/>
    </source>
</evidence>